<name>G4ZA09_PHYSP</name>
<dbReference type="AlphaFoldDB" id="G4ZA09"/>
<keyword evidence="3" id="KW-1185">Reference proteome</keyword>
<reference evidence="2 3" key="1">
    <citation type="journal article" date="2006" name="Science">
        <title>Phytophthora genome sequences uncover evolutionary origins and mechanisms of pathogenesis.</title>
        <authorList>
            <person name="Tyler B.M."/>
            <person name="Tripathy S."/>
            <person name="Zhang X."/>
            <person name="Dehal P."/>
            <person name="Jiang R.H."/>
            <person name="Aerts A."/>
            <person name="Arredondo F.D."/>
            <person name="Baxter L."/>
            <person name="Bensasson D."/>
            <person name="Beynon J.L."/>
            <person name="Chapman J."/>
            <person name="Damasceno C.M."/>
            <person name="Dorrance A.E."/>
            <person name="Dou D."/>
            <person name="Dickerman A.W."/>
            <person name="Dubchak I.L."/>
            <person name="Garbelotto M."/>
            <person name="Gijzen M."/>
            <person name="Gordon S.G."/>
            <person name="Govers F."/>
            <person name="Grunwald N.J."/>
            <person name="Huang W."/>
            <person name="Ivors K.L."/>
            <person name="Jones R.W."/>
            <person name="Kamoun S."/>
            <person name="Krampis K."/>
            <person name="Lamour K.H."/>
            <person name="Lee M.K."/>
            <person name="McDonald W.H."/>
            <person name="Medina M."/>
            <person name="Meijer H.J."/>
            <person name="Nordberg E.K."/>
            <person name="Maclean D.J."/>
            <person name="Ospina-Giraldo M.D."/>
            <person name="Morris P.F."/>
            <person name="Phuntumart V."/>
            <person name="Putnam N.H."/>
            <person name="Rash S."/>
            <person name="Rose J.K."/>
            <person name="Sakihama Y."/>
            <person name="Salamov A.A."/>
            <person name="Savidor A."/>
            <person name="Scheuring C.F."/>
            <person name="Smith B.M."/>
            <person name="Sobral B.W."/>
            <person name="Terry A."/>
            <person name="Torto-Alalibo T.A."/>
            <person name="Win J."/>
            <person name="Xu Z."/>
            <person name="Zhang H."/>
            <person name="Grigoriev I.V."/>
            <person name="Rokhsar D.S."/>
            <person name="Boore J.L."/>
        </authorList>
    </citation>
    <scope>NUCLEOTIDE SEQUENCE [LARGE SCALE GENOMIC DNA]</scope>
    <source>
        <strain evidence="2 3">P6497</strain>
    </source>
</reference>
<gene>
    <name evidence="2" type="ORF">PHYSODRAFT_328662</name>
</gene>
<organism evidence="2 3">
    <name type="scientific">Phytophthora sojae (strain P6497)</name>
    <name type="common">Soybean stem and root rot agent</name>
    <name type="synonym">Phytophthora megasperma f. sp. glycines</name>
    <dbReference type="NCBI Taxonomy" id="1094619"/>
    <lineage>
        <taxon>Eukaryota</taxon>
        <taxon>Sar</taxon>
        <taxon>Stramenopiles</taxon>
        <taxon>Oomycota</taxon>
        <taxon>Peronosporomycetes</taxon>
        <taxon>Peronosporales</taxon>
        <taxon>Peronosporaceae</taxon>
        <taxon>Phytophthora</taxon>
    </lineage>
</organism>
<dbReference type="EMBL" id="JH159153">
    <property type="protein sequence ID" value="EGZ20558.1"/>
    <property type="molecule type" value="Genomic_DNA"/>
</dbReference>
<evidence type="ECO:0000256" key="1">
    <source>
        <dbReference type="SAM" id="MobiDB-lite"/>
    </source>
</evidence>
<protein>
    <submittedName>
        <fullName evidence="2">Uncharacterized protein</fullName>
    </submittedName>
</protein>
<feature type="region of interest" description="Disordered" evidence="1">
    <location>
        <begin position="1"/>
        <end position="60"/>
    </location>
</feature>
<dbReference type="RefSeq" id="XP_009523275.1">
    <property type="nucleotide sequence ID" value="XM_009524980.1"/>
</dbReference>
<dbReference type="Proteomes" id="UP000002640">
    <property type="component" value="Unassembled WGS sequence"/>
</dbReference>
<dbReference type="KEGG" id="psoj:PHYSODRAFT_328662"/>
<dbReference type="GeneID" id="20645828"/>
<evidence type="ECO:0000313" key="3">
    <source>
        <dbReference type="Proteomes" id="UP000002640"/>
    </source>
</evidence>
<evidence type="ECO:0000313" key="2">
    <source>
        <dbReference type="EMBL" id="EGZ20558.1"/>
    </source>
</evidence>
<dbReference type="InParanoid" id="G4ZA09"/>
<accession>G4ZA09</accession>
<sequence>MHDAAGRGANTVKWRDDGNEVSENGDYRSDRPSPENQGSIKEQPSARWKVAVSGRSLVGS</sequence>
<proteinExistence type="predicted"/>